<comment type="subcellular location">
    <subcellularLocation>
        <location evidence="20">Cell outer membrane</location>
        <topology evidence="20">Multi-pass membrane protein</topology>
    </subcellularLocation>
    <text evidence="20">One of the very few enzymes located there.</text>
</comment>
<evidence type="ECO:0000256" key="2">
    <source>
        <dbReference type="ARBA" id="ARBA00001604"/>
    </source>
</evidence>
<feature type="active site" description="Nucleophile" evidence="18">
    <location>
        <position position="210"/>
    </location>
</feature>
<keyword evidence="9" id="KW-0812">Transmembrane</keyword>
<dbReference type="OrthoDB" id="188433at2"/>
<feature type="binding site" description="in dimeric form" evidence="19">
    <location>
        <position position="218"/>
    </location>
    <ligand>
        <name>Ca(2+)</name>
        <dbReference type="ChEBI" id="CHEBI:29108"/>
        <label>1</label>
    </ligand>
</feature>
<feature type="binding site" description="in dimeric form" evidence="19">
    <location>
        <position position="172"/>
    </location>
    <ligand>
        <name>Ca(2+)</name>
        <dbReference type="ChEBI" id="CHEBI:29108"/>
        <label>2</label>
    </ligand>
</feature>
<feature type="chain" id="PRO_5019617078" description="Phospholipase A1" evidence="20">
    <location>
        <begin position="26"/>
        <end position="346"/>
    </location>
</feature>
<keyword evidence="17 20" id="KW-0998">Cell outer membrane</keyword>
<evidence type="ECO:0000256" key="18">
    <source>
        <dbReference type="PIRSR" id="PIRSR603187-1"/>
    </source>
</evidence>
<dbReference type="Pfam" id="PF02253">
    <property type="entry name" value="PLA1"/>
    <property type="match status" value="1"/>
</dbReference>
<dbReference type="PANTHER" id="PTHR40457:SF1">
    <property type="entry name" value="PHOSPHOLIPASE A1"/>
    <property type="match status" value="1"/>
</dbReference>
<dbReference type="RefSeq" id="WP_123712349.1">
    <property type="nucleotide sequence ID" value="NZ_RKHR01000004.1"/>
</dbReference>
<feature type="signal peptide" evidence="20">
    <location>
        <begin position="1"/>
        <end position="25"/>
    </location>
</feature>
<evidence type="ECO:0000256" key="20">
    <source>
        <dbReference type="RuleBase" id="RU366027"/>
    </source>
</evidence>
<dbReference type="CDD" id="cd00541">
    <property type="entry name" value="OMPLA"/>
    <property type="match status" value="1"/>
</dbReference>
<feature type="active site" description="Proton acceptor" evidence="18">
    <location>
        <position position="208"/>
    </location>
</feature>
<evidence type="ECO:0000256" key="7">
    <source>
        <dbReference type="ARBA" id="ARBA00021726"/>
    </source>
</evidence>
<dbReference type="AlphaFoldDB" id="A0A3N2DPD8"/>
<accession>A0A3N2DPD8</accession>
<dbReference type="GO" id="GO:0016042">
    <property type="term" value="P:lipid catabolic process"/>
    <property type="evidence" value="ECO:0007669"/>
    <property type="project" value="UniProtKB-KW"/>
</dbReference>
<evidence type="ECO:0000256" key="16">
    <source>
        <dbReference type="ARBA" id="ARBA00023136"/>
    </source>
</evidence>
<dbReference type="InterPro" id="IPR036541">
    <property type="entry name" value="PLipase_A1_sf"/>
</dbReference>
<evidence type="ECO:0000256" key="17">
    <source>
        <dbReference type="ARBA" id="ARBA00023237"/>
    </source>
</evidence>
<dbReference type="EMBL" id="RKHR01000004">
    <property type="protein sequence ID" value="ROS01572.1"/>
    <property type="molecule type" value="Genomic_DNA"/>
</dbReference>
<keyword evidence="8" id="KW-1134">Transmembrane beta strand</keyword>
<evidence type="ECO:0000313" key="22">
    <source>
        <dbReference type="Proteomes" id="UP000275394"/>
    </source>
</evidence>
<feature type="binding site" description="in dimeric form" evidence="19">
    <location>
        <position position="213"/>
    </location>
    <ligand>
        <name>Ca(2+)</name>
        <dbReference type="ChEBI" id="CHEBI:29108"/>
        <label>1</label>
    </ligand>
</feature>
<comment type="catalytic activity">
    <reaction evidence="1 20">
        <text>a 1,2-diacyl-sn-glycero-3-phosphocholine + H2O = a 2-acyl-sn-glycero-3-phosphocholine + a fatty acid + H(+)</text>
        <dbReference type="Rhea" id="RHEA:18689"/>
        <dbReference type="ChEBI" id="CHEBI:15377"/>
        <dbReference type="ChEBI" id="CHEBI:15378"/>
        <dbReference type="ChEBI" id="CHEBI:28868"/>
        <dbReference type="ChEBI" id="CHEBI:57643"/>
        <dbReference type="ChEBI" id="CHEBI:57875"/>
        <dbReference type="EC" id="3.1.1.32"/>
    </reaction>
</comment>
<keyword evidence="15 20" id="KW-0443">Lipid metabolism</keyword>
<evidence type="ECO:0000256" key="11">
    <source>
        <dbReference type="ARBA" id="ARBA00022729"/>
    </source>
</evidence>
<keyword evidence="10 19" id="KW-0479">Metal-binding</keyword>
<dbReference type="EC" id="3.1.1.4" evidence="6 20"/>
<dbReference type="InterPro" id="IPR003187">
    <property type="entry name" value="PLipase_A1"/>
</dbReference>
<keyword evidence="11 20" id="KW-0732">Signal</keyword>
<dbReference type="Proteomes" id="UP000275394">
    <property type="component" value="Unassembled WGS sequence"/>
</dbReference>
<dbReference type="GO" id="GO:0009279">
    <property type="term" value="C:cell outer membrane"/>
    <property type="evidence" value="ECO:0007669"/>
    <property type="project" value="UniProtKB-SubCell"/>
</dbReference>
<proteinExistence type="inferred from homology"/>
<evidence type="ECO:0000256" key="14">
    <source>
        <dbReference type="ARBA" id="ARBA00022963"/>
    </source>
</evidence>
<dbReference type="PRINTS" id="PR01486">
    <property type="entry name" value="PHPHLIPASEA1"/>
</dbReference>
<evidence type="ECO:0000313" key="21">
    <source>
        <dbReference type="EMBL" id="ROS01572.1"/>
    </source>
</evidence>
<dbReference type="Gene3D" id="2.40.230.10">
    <property type="entry name" value="Phospholipase A1"/>
    <property type="match status" value="1"/>
</dbReference>
<evidence type="ECO:0000256" key="1">
    <source>
        <dbReference type="ARBA" id="ARBA00000111"/>
    </source>
</evidence>
<dbReference type="GO" id="GO:0005509">
    <property type="term" value="F:calcium ion binding"/>
    <property type="evidence" value="ECO:0007669"/>
    <property type="project" value="TreeGrafter"/>
</dbReference>
<evidence type="ECO:0000256" key="15">
    <source>
        <dbReference type="ARBA" id="ARBA00023098"/>
    </source>
</evidence>
<evidence type="ECO:0000256" key="19">
    <source>
        <dbReference type="PIRSR" id="PIRSR603187-2"/>
    </source>
</evidence>
<reference evidence="21 22" key="1">
    <citation type="submission" date="2018-11" db="EMBL/GenBank/DDBJ databases">
        <title>Genomic Encyclopedia of Type Strains, Phase IV (KMG-IV): sequencing the most valuable type-strain genomes for metagenomic binning, comparative biology and taxonomic classification.</title>
        <authorList>
            <person name="Goeker M."/>
        </authorList>
    </citation>
    <scope>NUCLEOTIDE SEQUENCE [LARGE SCALE GENOMIC DNA]</scope>
    <source>
        <strain evidence="21 22">DSM 100316</strain>
    </source>
</reference>
<keyword evidence="14 20" id="KW-0442">Lipid degradation</keyword>
<gene>
    <name evidence="21" type="ORF">EDC56_2014</name>
</gene>
<comment type="similarity">
    <text evidence="3 20">Belongs to the phospholipase A1 family.</text>
</comment>
<evidence type="ECO:0000256" key="10">
    <source>
        <dbReference type="ARBA" id="ARBA00022723"/>
    </source>
</evidence>
<evidence type="ECO:0000256" key="4">
    <source>
        <dbReference type="ARBA" id="ARBA00011702"/>
    </source>
</evidence>
<keyword evidence="13 19" id="KW-0106">Calcium</keyword>
<keyword evidence="12 20" id="KW-0378">Hydrolase</keyword>
<evidence type="ECO:0000256" key="12">
    <source>
        <dbReference type="ARBA" id="ARBA00022801"/>
    </source>
</evidence>
<comment type="function">
    <text evidence="20">Hydrolysis of phosphatidylcholine with phospholipase A2 (EC 3.1.1.4) and phospholipase A1 (EC 3.1.1.32) activities.</text>
</comment>
<dbReference type="GO" id="GO:0008970">
    <property type="term" value="F:phospholipase A1 activity"/>
    <property type="evidence" value="ECO:0007669"/>
    <property type="project" value="UniProtKB-EC"/>
</dbReference>
<sequence>MKNQLTSRECWVLIPGLLISLSSFADASYDECLLDQMRHASSETTLIEVRKHCEASLLGDEEKIIGKGKLSKVEGKKYAVKERIVEEDRLADDKYVILPHKPNYILPVSYNSHMRPPHRTENLDEDAVDNTEVKFQVSLKARLIDGLIGDRGSLYVGYTSVSWWQAYNNKASAPFREINHEPEVWAAFRTDYSIGDWNLQLVNFGFNHQSNGRDGGNSRSWNRIVADFIFENGPFYLSVRPWYRLPEDEKKPGSSKGDDNPDLYKYMGYGELSGRYQFDNEQAVTVMLRNNLESENKGAVQVDYTFPIPGRLKGYVQFYNGYGESLIDYDNYTNRLSVGVMLTDWL</sequence>
<evidence type="ECO:0000256" key="5">
    <source>
        <dbReference type="ARBA" id="ARBA00013179"/>
    </source>
</evidence>
<dbReference type="EC" id="3.1.1.32" evidence="5 20"/>
<name>A0A3N2DPD8_9GAMM</name>
<evidence type="ECO:0000256" key="6">
    <source>
        <dbReference type="ARBA" id="ARBA00013278"/>
    </source>
</evidence>
<evidence type="ECO:0000256" key="13">
    <source>
        <dbReference type="ARBA" id="ARBA00022837"/>
    </source>
</evidence>
<dbReference type="GO" id="GO:0004623">
    <property type="term" value="F:phospholipase A2 activity"/>
    <property type="evidence" value="ECO:0007669"/>
    <property type="project" value="UniProtKB-EC"/>
</dbReference>
<evidence type="ECO:0000256" key="8">
    <source>
        <dbReference type="ARBA" id="ARBA00022452"/>
    </source>
</evidence>
<comment type="subunit">
    <text evidence="4 20">Homodimer; dimerization is reversible, and the dimeric form is the active one.</text>
</comment>
<keyword evidence="16" id="KW-0472">Membrane</keyword>
<organism evidence="21 22">
    <name type="scientific">Sinobacterium caligoides</name>
    <dbReference type="NCBI Taxonomy" id="933926"/>
    <lineage>
        <taxon>Bacteria</taxon>
        <taxon>Pseudomonadati</taxon>
        <taxon>Pseudomonadota</taxon>
        <taxon>Gammaproteobacteria</taxon>
        <taxon>Cellvibrionales</taxon>
        <taxon>Spongiibacteraceae</taxon>
        <taxon>Sinobacterium</taxon>
    </lineage>
</organism>
<comment type="cofactor">
    <cofactor evidence="20">
        <name>Ca(2+)</name>
        <dbReference type="ChEBI" id="CHEBI:29108"/>
    </cofactor>
    <text evidence="20">Binds 1 Ca(2+) ion per monomer. In the dimeric form the Ca(2+) is bound by different amino acids with binding of each Ca(2+) shared with ligands coming from each monomer. The Ca(2+) ion may have a role in catalysis.</text>
</comment>
<evidence type="ECO:0000256" key="3">
    <source>
        <dbReference type="ARBA" id="ARBA00010525"/>
    </source>
</evidence>
<protein>
    <recommendedName>
        <fullName evidence="7 20">Phospholipase A1</fullName>
        <ecNumber evidence="5 20">3.1.1.32</ecNumber>
        <ecNumber evidence="6 20">3.1.1.4</ecNumber>
    </recommendedName>
    <alternativeName>
        <fullName evidence="20">Phosphatidylcholine 1-acylhydrolase</fullName>
    </alternativeName>
</protein>
<comment type="caution">
    <text evidence="21">The sequence shown here is derived from an EMBL/GenBank/DDBJ whole genome shotgun (WGS) entry which is preliminary data.</text>
</comment>
<comment type="catalytic activity">
    <reaction evidence="2 20">
        <text>a 1,2-diacyl-sn-glycero-3-phosphocholine + H2O = a 1-acyl-sn-glycero-3-phosphocholine + a fatty acid + H(+)</text>
        <dbReference type="Rhea" id="RHEA:15801"/>
        <dbReference type="ChEBI" id="CHEBI:15377"/>
        <dbReference type="ChEBI" id="CHEBI:15378"/>
        <dbReference type="ChEBI" id="CHEBI:28868"/>
        <dbReference type="ChEBI" id="CHEBI:57643"/>
        <dbReference type="ChEBI" id="CHEBI:58168"/>
        <dbReference type="EC" id="3.1.1.4"/>
    </reaction>
</comment>
<feature type="binding site" description="in dimeric form" evidence="19">
    <location>
        <position position="259"/>
    </location>
    <ligand>
        <name>Ca(2+)</name>
        <dbReference type="ChEBI" id="CHEBI:29108"/>
        <label>1</label>
    </ligand>
</feature>
<evidence type="ECO:0000256" key="9">
    <source>
        <dbReference type="ARBA" id="ARBA00022692"/>
    </source>
</evidence>
<keyword evidence="22" id="KW-1185">Reference proteome</keyword>
<dbReference type="PANTHER" id="PTHR40457">
    <property type="entry name" value="PHOSPHOLIPASE A1"/>
    <property type="match status" value="1"/>
</dbReference>
<dbReference type="SUPFAM" id="SSF56931">
    <property type="entry name" value="Outer membrane phospholipase A (OMPLA)"/>
    <property type="match status" value="1"/>
</dbReference>